<name>A0A4P6UX77_9HYPH</name>
<comment type="catalytic activity">
    <reaction evidence="1 5">
        <text>uridine(55) in tRNA = pseudouridine(55) in tRNA</text>
        <dbReference type="Rhea" id="RHEA:42532"/>
        <dbReference type="Rhea" id="RHEA-COMP:10101"/>
        <dbReference type="Rhea" id="RHEA-COMP:10102"/>
        <dbReference type="ChEBI" id="CHEBI:65314"/>
        <dbReference type="ChEBI" id="CHEBI:65315"/>
        <dbReference type="EC" id="5.4.99.25"/>
    </reaction>
</comment>
<dbReference type="GeneID" id="90766280"/>
<evidence type="ECO:0000313" key="8">
    <source>
        <dbReference type="EMBL" id="QBK29681.1"/>
    </source>
</evidence>
<evidence type="ECO:0000259" key="6">
    <source>
        <dbReference type="Pfam" id="PF01509"/>
    </source>
</evidence>
<dbReference type="SUPFAM" id="SSF55120">
    <property type="entry name" value="Pseudouridine synthase"/>
    <property type="match status" value="1"/>
</dbReference>
<evidence type="ECO:0000259" key="7">
    <source>
        <dbReference type="Pfam" id="PF16198"/>
    </source>
</evidence>
<dbReference type="RefSeq" id="WP_131615396.1">
    <property type="nucleotide sequence ID" value="NZ_CP036532.1"/>
</dbReference>
<dbReference type="EMBL" id="CP036532">
    <property type="protein sequence ID" value="QBK29681.1"/>
    <property type="molecule type" value="Genomic_DNA"/>
</dbReference>
<dbReference type="Proteomes" id="UP000293719">
    <property type="component" value="Chromosome"/>
</dbReference>
<protein>
    <recommendedName>
        <fullName evidence="5">tRNA pseudouridine synthase B</fullName>
        <ecNumber evidence="5">5.4.99.25</ecNumber>
    </recommendedName>
    <alternativeName>
        <fullName evidence="5">tRNA pseudouridine(55) synthase</fullName>
        <shortName evidence="5">Psi55 synthase</shortName>
    </alternativeName>
    <alternativeName>
        <fullName evidence="5">tRNA pseudouridylate synthase</fullName>
    </alternativeName>
    <alternativeName>
        <fullName evidence="5">tRNA-uridine isomerase</fullName>
    </alternativeName>
</protein>
<keyword evidence="4 5" id="KW-0413">Isomerase</keyword>
<dbReference type="CDD" id="cd02573">
    <property type="entry name" value="PseudoU_synth_EcTruB"/>
    <property type="match status" value="1"/>
</dbReference>
<evidence type="ECO:0000256" key="5">
    <source>
        <dbReference type="HAMAP-Rule" id="MF_01080"/>
    </source>
</evidence>
<dbReference type="Pfam" id="PF01509">
    <property type="entry name" value="TruB_N"/>
    <property type="match status" value="1"/>
</dbReference>
<dbReference type="InterPro" id="IPR014780">
    <property type="entry name" value="tRNA_psdUridine_synth_TruB"/>
</dbReference>
<dbReference type="GO" id="GO:0003723">
    <property type="term" value="F:RNA binding"/>
    <property type="evidence" value="ECO:0007669"/>
    <property type="project" value="InterPro"/>
</dbReference>
<dbReference type="GO" id="GO:0160148">
    <property type="term" value="F:tRNA pseudouridine(55) synthase activity"/>
    <property type="evidence" value="ECO:0007669"/>
    <property type="project" value="UniProtKB-EC"/>
</dbReference>
<comment type="similarity">
    <text evidence="2 5">Belongs to the pseudouridine synthase TruB family. Type 1 subfamily.</text>
</comment>
<dbReference type="NCBIfam" id="TIGR00431">
    <property type="entry name" value="TruB"/>
    <property type="match status" value="1"/>
</dbReference>
<dbReference type="GO" id="GO:0031119">
    <property type="term" value="P:tRNA pseudouridine synthesis"/>
    <property type="evidence" value="ECO:0007669"/>
    <property type="project" value="UniProtKB-UniRule"/>
</dbReference>
<dbReference type="EC" id="5.4.99.25" evidence="5"/>
<gene>
    <name evidence="5 8" type="primary">truB</name>
    <name evidence="8" type="ORF">E0E05_03140</name>
</gene>
<dbReference type="HAMAP" id="MF_01080">
    <property type="entry name" value="TruB_bact"/>
    <property type="match status" value="1"/>
</dbReference>
<dbReference type="AlphaFoldDB" id="A0A4P6UX77"/>
<evidence type="ECO:0000256" key="2">
    <source>
        <dbReference type="ARBA" id="ARBA00005642"/>
    </source>
</evidence>
<evidence type="ECO:0000256" key="3">
    <source>
        <dbReference type="ARBA" id="ARBA00022694"/>
    </source>
</evidence>
<proteinExistence type="inferred from homology"/>
<dbReference type="PANTHER" id="PTHR13767">
    <property type="entry name" value="TRNA-PSEUDOURIDINE SYNTHASE"/>
    <property type="match status" value="1"/>
</dbReference>
<dbReference type="Pfam" id="PF16198">
    <property type="entry name" value="TruB_C_2"/>
    <property type="match status" value="1"/>
</dbReference>
<feature type="active site" description="Nucleophile" evidence="5">
    <location>
        <position position="49"/>
    </location>
</feature>
<keyword evidence="3 5" id="KW-0819">tRNA processing</keyword>
<dbReference type="OrthoDB" id="9802309at2"/>
<sequence length="312" mass="33722">MSRQRKKKGRAVSGWLVLDKPLEMGSTQAVSKVKWLFGAQKAGHAGTLDPLATGILPIALGEATKTVPYVMDGTKAYRFSVRWGAQTTTDDAEGETVARSDDRPSREAVEAILPDFVGKVRQTPPQFSAVKVDGERAYALARQGEEAAIAEREVEIDTLAIVAHDDQTTSFDVECGKGTYVRALARDMGRVLGCFGHVAALRRTFVEPFDEEDVVTLDELSAAAGEAGDGEGARHAALDAFLLDTGEAMEGFPRVDLGDEQAQKVRLGNPALLRGRDAPVAEDEACAFHKDRLLAIGEIARGAFRPKRVFRL</sequence>
<evidence type="ECO:0000256" key="1">
    <source>
        <dbReference type="ARBA" id="ARBA00000385"/>
    </source>
</evidence>
<organism evidence="8 9">
    <name type="scientific">Roseitalea porphyridii</name>
    <dbReference type="NCBI Taxonomy" id="1852022"/>
    <lineage>
        <taxon>Bacteria</taxon>
        <taxon>Pseudomonadati</taxon>
        <taxon>Pseudomonadota</taxon>
        <taxon>Alphaproteobacteria</taxon>
        <taxon>Hyphomicrobiales</taxon>
        <taxon>Ahrensiaceae</taxon>
        <taxon>Roseitalea</taxon>
    </lineage>
</organism>
<evidence type="ECO:0000256" key="4">
    <source>
        <dbReference type="ARBA" id="ARBA00023235"/>
    </source>
</evidence>
<dbReference type="InterPro" id="IPR020103">
    <property type="entry name" value="PsdUridine_synth_cat_dom_sf"/>
</dbReference>
<reference evidence="8 9" key="1">
    <citation type="journal article" date="2017" name="Int. J. Syst. Evol. Microbiol.">
        <title>Roseitalea porphyridii gen. nov., sp. nov., isolated from a red alga, and reclassification of Hoeflea suaedae Chung et al. 2013 as Pseudohoeflea suaedae gen. nov., comb. nov.</title>
        <authorList>
            <person name="Hyeon J.W."/>
            <person name="Jeong S.E."/>
            <person name="Baek K."/>
            <person name="Jeon C.O."/>
        </authorList>
    </citation>
    <scope>NUCLEOTIDE SEQUENCE [LARGE SCALE GENOMIC DNA]</scope>
    <source>
        <strain evidence="8 9">MA7-20</strain>
    </source>
</reference>
<dbReference type="Gene3D" id="3.30.2350.10">
    <property type="entry name" value="Pseudouridine synthase"/>
    <property type="match status" value="1"/>
</dbReference>
<dbReference type="InterPro" id="IPR002501">
    <property type="entry name" value="PsdUridine_synth_N"/>
</dbReference>
<dbReference type="KEGG" id="rpod:E0E05_03140"/>
<dbReference type="GO" id="GO:1990481">
    <property type="term" value="P:mRNA pseudouridine synthesis"/>
    <property type="evidence" value="ECO:0007669"/>
    <property type="project" value="TreeGrafter"/>
</dbReference>
<dbReference type="PANTHER" id="PTHR13767:SF2">
    <property type="entry name" value="PSEUDOURIDYLATE SYNTHASE TRUB1"/>
    <property type="match status" value="1"/>
</dbReference>
<keyword evidence="9" id="KW-1185">Reference proteome</keyword>
<accession>A0A4P6UX77</accession>
<feature type="domain" description="Pseudouridine synthase II N-terminal" evidence="6">
    <location>
        <begin position="34"/>
        <end position="181"/>
    </location>
</feature>
<evidence type="ECO:0000313" key="9">
    <source>
        <dbReference type="Proteomes" id="UP000293719"/>
    </source>
</evidence>
<comment type="function">
    <text evidence="5">Responsible for synthesis of pseudouridine from uracil-55 in the psi GC loop of transfer RNAs.</text>
</comment>
<dbReference type="InterPro" id="IPR032819">
    <property type="entry name" value="TruB_C"/>
</dbReference>
<feature type="domain" description="tRNA pseudouridylate synthase B C-terminal" evidence="7">
    <location>
        <begin position="182"/>
        <end position="248"/>
    </location>
</feature>